<keyword evidence="2" id="KW-1185">Reference proteome</keyword>
<comment type="caution">
    <text evidence="1">The sequence shown here is derived from an EMBL/GenBank/DDBJ whole genome shotgun (WGS) entry which is preliminary data.</text>
</comment>
<dbReference type="Proteomes" id="UP000030145">
    <property type="component" value="Unassembled WGS sequence"/>
</dbReference>
<dbReference type="AlphaFoldDB" id="A0A0A2DMC6"/>
<organism evidence="1 2">
    <name type="scientific">Corynebacterium auriscanis</name>
    <dbReference type="NCBI Taxonomy" id="99807"/>
    <lineage>
        <taxon>Bacteria</taxon>
        <taxon>Bacillati</taxon>
        <taxon>Actinomycetota</taxon>
        <taxon>Actinomycetes</taxon>
        <taxon>Mycobacteriales</taxon>
        <taxon>Corynebacteriaceae</taxon>
        <taxon>Corynebacterium</taxon>
    </lineage>
</organism>
<proteinExistence type="predicted"/>
<evidence type="ECO:0000313" key="2">
    <source>
        <dbReference type="Proteomes" id="UP000030145"/>
    </source>
</evidence>
<protein>
    <recommendedName>
        <fullName evidence="3">CAAX protease</fullName>
    </recommendedName>
</protein>
<evidence type="ECO:0000313" key="1">
    <source>
        <dbReference type="EMBL" id="KGM18031.1"/>
    </source>
</evidence>
<evidence type="ECO:0008006" key="3">
    <source>
        <dbReference type="Google" id="ProtNLM"/>
    </source>
</evidence>
<name>A0A0A2DMC6_9CORY</name>
<dbReference type="InterPro" id="IPR011664">
    <property type="entry name" value="Abi_system_AbiD/AbiF-like"/>
</dbReference>
<gene>
    <name evidence="1" type="ORF">MA47_10745</name>
</gene>
<sequence length="322" mass="37232">MLLRTDECCVMNSRSIKPFRTYEEQIQILRDRNLIFQSIDEPVEWLKKVGYYRLSFYSYHWRDTESEDGRFLEGTQFSSVVSLYEFDRLLRNHVFAAMDTIEVAMRSRIGYALGELDETAHMELENFSNGFEHLKNLRSMLGRFTRAAERKDPVAKHHVDSYGSKLPIWVLVDFLDFSDLSRLYSYLKAPLQHQIAQDLNLDTAGHGRGRASTPHLAGWLHQLSIVRNYCAHHARLWDRSLKPQAVAHGIKDGFFEGFTNRTQSTNMYGAIMIISFLLNAIEGNNSWAMDLKDLIEVHAEPIPGVVPKMGFPADWKAKMPWV</sequence>
<dbReference type="Pfam" id="PF07751">
    <property type="entry name" value="Abi_2"/>
    <property type="match status" value="1"/>
</dbReference>
<accession>A0A0A2DMC6</accession>
<reference evidence="1 2" key="1">
    <citation type="submission" date="2014-10" db="EMBL/GenBank/DDBJ databases">
        <title>Whole Genome sequence of Corynebacterium auriscanis strain CIP 106629.</title>
        <authorList>
            <person name="Hassan S.S."/>
            <person name="Jamal S.B."/>
            <person name="Tiwari S."/>
            <person name="Oliveira L.D.C."/>
            <person name="Souza F."/>
            <person name="Mariano D.C."/>
            <person name="Almeida S."/>
            <person name="Dorella F."/>
            <person name="Pereira F."/>
            <person name="Carvalho A."/>
            <person name="Leal C.A."/>
            <person name="Soares S.D.C."/>
            <person name="Figueiredo H.C."/>
            <person name="Silva A."/>
            <person name="Azevedo V.A."/>
        </authorList>
    </citation>
    <scope>NUCLEOTIDE SEQUENCE [LARGE SCALE GENOMIC DNA]</scope>
    <source>
        <strain evidence="1 2">CIP 106629</strain>
    </source>
</reference>
<dbReference type="PIRSF" id="PIRSF034934">
    <property type="entry name" value="AbiF_AbiD"/>
    <property type="match status" value="1"/>
</dbReference>
<dbReference type="EMBL" id="JRVJ01000026">
    <property type="protein sequence ID" value="KGM18031.1"/>
    <property type="molecule type" value="Genomic_DNA"/>
</dbReference>
<dbReference type="InterPro" id="IPR017034">
    <property type="entry name" value="Abi_system_AbiD/AbiF"/>
</dbReference>